<feature type="transmembrane region" description="Helical" evidence="1">
    <location>
        <begin position="142"/>
        <end position="161"/>
    </location>
</feature>
<dbReference type="AlphaFoldDB" id="A0A6L5YHA2"/>
<dbReference type="PANTHER" id="PTHR38454:SF1">
    <property type="entry name" value="INTEGRAL MEMBRANE PROTEIN"/>
    <property type="match status" value="1"/>
</dbReference>
<feature type="transmembrane region" description="Helical" evidence="1">
    <location>
        <begin position="409"/>
        <end position="429"/>
    </location>
</feature>
<feature type="transmembrane region" description="Helical" evidence="1">
    <location>
        <begin position="307"/>
        <end position="331"/>
    </location>
</feature>
<feature type="transmembrane region" description="Helical" evidence="1">
    <location>
        <begin position="107"/>
        <end position="130"/>
    </location>
</feature>
<reference evidence="2 3" key="1">
    <citation type="submission" date="2019-08" db="EMBL/GenBank/DDBJ databases">
        <title>In-depth cultivation of the pig gut microbiome towards novel bacterial diversity and tailored functional studies.</title>
        <authorList>
            <person name="Wylensek D."/>
            <person name="Hitch T.C.A."/>
            <person name="Clavel T."/>
        </authorList>
    </citation>
    <scope>NUCLEOTIDE SEQUENCE [LARGE SCALE GENOMIC DNA]</scope>
    <source>
        <strain evidence="2 3">WCA3-601-WT-6H</strain>
    </source>
</reference>
<feature type="transmembrane region" description="Helical" evidence="1">
    <location>
        <begin position="80"/>
        <end position="100"/>
    </location>
</feature>
<dbReference type="Proteomes" id="UP000476055">
    <property type="component" value="Unassembled WGS sequence"/>
</dbReference>
<dbReference type="InterPro" id="IPR018580">
    <property type="entry name" value="Uncharacterised_YfhO"/>
</dbReference>
<feature type="transmembrane region" description="Helical" evidence="1">
    <location>
        <begin position="343"/>
        <end position="366"/>
    </location>
</feature>
<organism evidence="2 3">
    <name type="scientific">Waltera intestinalis</name>
    <dbReference type="NCBI Taxonomy" id="2606635"/>
    <lineage>
        <taxon>Bacteria</taxon>
        <taxon>Bacillati</taxon>
        <taxon>Bacillota</taxon>
        <taxon>Clostridia</taxon>
        <taxon>Lachnospirales</taxon>
        <taxon>Lachnospiraceae</taxon>
        <taxon>Waltera</taxon>
    </lineage>
</organism>
<gene>
    <name evidence="2" type="ORF">FYJ59_05005</name>
</gene>
<evidence type="ECO:0000313" key="3">
    <source>
        <dbReference type="Proteomes" id="UP000476055"/>
    </source>
</evidence>
<name>A0A6L5YHA2_9FIRM</name>
<sequence length="826" mass="93101">MSRSTKKENLLFCIVSTLISTFGILLILKSNGFYPFKEVTLFTFDMKEQYLPFFSSLHYLIGGDDSIFFHWSKSLGGNYIGLYAYYLASPFSWLTTLFSIEKLPLAIFLMTVSKISLSGLTFSVYVNFLWNKYNLLPAQTSSYRRLLAHLTLLPLPIAYALMSYNLQFALSIMWLDGVILLPLLLLGVEKLLDKQRNLWFILPLTAIFYFNYYISYMAGIFCALYLLFRLLTTYSHSRHDLWRILKNFALSTLISLGLAAPLLIPTFSDMFIGKLSDPLTSVVYDPRLINQPLSDILGQLRNGTVNYLGVTGLPNIYCGYLAILLSILFLFCKRISLRERIGAFLLTSFLLLSFYLWPLNIFWHGFITPNSFNYRYSFLFSFCLLYMSCRFLCVLSYQLPCFLEKTHRFPALELVVGLLLLITSADLGINGRAIFRNIDYATPYMRMDEYVSYLNDNKPLIDDIKASDSGMYRICQNYQLTSNDPMLLGFKGMFHYSSTYTQSVNALTSKLGIGQAWLWNTGYGTTPVTDSLLGVKYLLSDTVEPSGYYSLKTTDNSVSVYENPSAMEFIYSAPLASADISFTSDPFENQSRYLNSLCGSSTLFYQKYDIELANPAGSLPADLEYDPVSSWSYSFIAENTDPVYMYMPLTPFVSADIYVNDALAGSFEYGKSIYNLCLGCFHAGEAVTVTVVSASATAPGDTYIESLDTLALQDALTSLQTGEITLTSHSSGRLSGNISVHKGDTIVTSIPYDVGWHIHLDGHKVHASDIGTYADTFLTIQAPEGEHHLEMYYLSPGIVPGLLILLITLMLLLVVNFLQTHKKKQR</sequence>
<proteinExistence type="predicted"/>
<accession>A0A6L5YHA2</accession>
<feature type="transmembrane region" description="Helical" evidence="1">
    <location>
        <begin position="798"/>
        <end position="818"/>
    </location>
</feature>
<keyword evidence="1" id="KW-1133">Transmembrane helix</keyword>
<comment type="caution">
    <text evidence="2">The sequence shown here is derived from an EMBL/GenBank/DDBJ whole genome shotgun (WGS) entry which is preliminary data.</text>
</comment>
<keyword evidence="1" id="KW-0812">Transmembrane</keyword>
<evidence type="ECO:0000313" key="2">
    <source>
        <dbReference type="EMBL" id="MST57609.1"/>
    </source>
</evidence>
<feature type="transmembrane region" description="Helical" evidence="1">
    <location>
        <begin position="378"/>
        <end position="397"/>
    </location>
</feature>
<keyword evidence="1" id="KW-0472">Membrane</keyword>
<feature type="transmembrane region" description="Helical" evidence="1">
    <location>
        <begin position="248"/>
        <end position="268"/>
    </location>
</feature>
<dbReference type="Pfam" id="PF09586">
    <property type="entry name" value="YfhO"/>
    <property type="match status" value="2"/>
</dbReference>
<dbReference type="EMBL" id="VUMU01000004">
    <property type="protein sequence ID" value="MST57609.1"/>
    <property type="molecule type" value="Genomic_DNA"/>
</dbReference>
<keyword evidence="3" id="KW-1185">Reference proteome</keyword>
<dbReference type="RefSeq" id="WP_154495677.1">
    <property type="nucleotide sequence ID" value="NZ_VUMU01000004.1"/>
</dbReference>
<protein>
    <submittedName>
        <fullName evidence="2">YfhO family protein</fullName>
    </submittedName>
</protein>
<dbReference type="PANTHER" id="PTHR38454">
    <property type="entry name" value="INTEGRAL MEMBRANE PROTEIN-RELATED"/>
    <property type="match status" value="1"/>
</dbReference>
<feature type="transmembrane region" description="Helical" evidence="1">
    <location>
        <begin position="9"/>
        <end position="28"/>
    </location>
</feature>
<evidence type="ECO:0000256" key="1">
    <source>
        <dbReference type="SAM" id="Phobius"/>
    </source>
</evidence>
<feature type="transmembrane region" description="Helical" evidence="1">
    <location>
        <begin position="200"/>
        <end position="228"/>
    </location>
</feature>
<feature type="transmembrane region" description="Helical" evidence="1">
    <location>
        <begin position="168"/>
        <end position="188"/>
    </location>
</feature>